<organism evidence="3 4">
    <name type="scientific">Haloplanus litoreus</name>
    <dbReference type="NCBI Taxonomy" id="767515"/>
    <lineage>
        <taxon>Archaea</taxon>
        <taxon>Methanobacteriati</taxon>
        <taxon>Methanobacteriota</taxon>
        <taxon>Stenosarchaea group</taxon>
        <taxon>Halobacteria</taxon>
        <taxon>Halobacteriales</taxon>
        <taxon>Haloferacaceae</taxon>
        <taxon>Haloplanus</taxon>
    </lineage>
</organism>
<keyword evidence="2" id="KW-0472">Membrane</keyword>
<comment type="caution">
    <text evidence="3">The sequence shown here is derived from an EMBL/GenBank/DDBJ whole genome shotgun (WGS) entry which is preliminary data.</text>
</comment>
<feature type="transmembrane region" description="Helical" evidence="2">
    <location>
        <begin position="274"/>
        <end position="299"/>
    </location>
</feature>
<dbReference type="EMBL" id="JBHTAT010000001">
    <property type="protein sequence ID" value="MFC7254233.1"/>
    <property type="molecule type" value="Genomic_DNA"/>
</dbReference>
<dbReference type="NCBIfam" id="TIGR00341">
    <property type="entry name" value="TIGR00341 family protein"/>
    <property type="match status" value="1"/>
</dbReference>
<keyword evidence="2" id="KW-1133">Transmembrane helix</keyword>
<sequence length="482" mass="51237">MRLVQVMIPPGKRDAILRALDDEGIDYVVADETSHREYTASVTFPLPQTAVEPVLERLHDAGLDREAYTVVLNAETVISRRFDDLVERYEEGEENGDRIAREELAARARSLAPNWRTFVVMTVVSSVVATAGLLLDSAAVVVGSMVIAPLIGPAMATSTGSVVDDRELLVRGVKQQVAGGFLAVLAAAGFAVLLRTAHVVPLETADVFAIDEVRERLVPDVLSLVIALAAGAAGALSLSTGVSTALVGVMIAAALVPPTAVVGIGLAWGSPRSVTGALVLVLVNFLSINFAALAVLWATGYRPKSWLRSEEARVATLKRIAALGGALLVLSTLLAGVTYSTYRTATFEEETRATVDDAIDDYEDLERLSITITYEQTFPFSRPERVTVTVGHPPGTDTPALAGRLAERIGPTVATPFRPDRPVAVEVRYIVVERVSADEPTAAHVTSTGASLRSRVEPHGRCPSPPDRSDLPGVACDHGATR</sequence>
<dbReference type="AlphaFoldDB" id="A0ABD5ZUD4"/>
<evidence type="ECO:0000313" key="3">
    <source>
        <dbReference type="EMBL" id="MFC7254233.1"/>
    </source>
</evidence>
<dbReference type="PANTHER" id="PTHR20992:SF9">
    <property type="entry name" value="AT15442P-RELATED"/>
    <property type="match status" value="1"/>
</dbReference>
<evidence type="ECO:0000313" key="4">
    <source>
        <dbReference type="Proteomes" id="UP001596434"/>
    </source>
</evidence>
<evidence type="ECO:0000256" key="1">
    <source>
        <dbReference type="SAM" id="MobiDB-lite"/>
    </source>
</evidence>
<dbReference type="Proteomes" id="UP001596434">
    <property type="component" value="Unassembled WGS sequence"/>
</dbReference>
<feature type="transmembrane region" description="Helical" evidence="2">
    <location>
        <begin position="245"/>
        <end position="268"/>
    </location>
</feature>
<keyword evidence="2" id="KW-0812">Transmembrane</keyword>
<keyword evidence="4" id="KW-1185">Reference proteome</keyword>
<gene>
    <name evidence="3" type="ORF">ACFQKE_02735</name>
</gene>
<reference evidence="3 4" key="1">
    <citation type="journal article" date="2019" name="Int. J. Syst. Evol. Microbiol.">
        <title>The Global Catalogue of Microorganisms (GCM) 10K type strain sequencing project: providing services to taxonomists for standard genome sequencing and annotation.</title>
        <authorList>
            <consortium name="The Broad Institute Genomics Platform"/>
            <consortium name="The Broad Institute Genome Sequencing Center for Infectious Disease"/>
            <person name="Wu L."/>
            <person name="Ma J."/>
        </authorList>
    </citation>
    <scope>NUCLEOTIDE SEQUENCE [LARGE SCALE GENOMIC DNA]</scope>
    <source>
        <strain evidence="3 4">GX21</strain>
    </source>
</reference>
<feature type="transmembrane region" description="Helical" evidence="2">
    <location>
        <begin position="175"/>
        <end position="197"/>
    </location>
</feature>
<proteinExistence type="predicted"/>
<evidence type="ECO:0000256" key="2">
    <source>
        <dbReference type="SAM" id="Phobius"/>
    </source>
</evidence>
<feature type="region of interest" description="Disordered" evidence="1">
    <location>
        <begin position="440"/>
        <end position="482"/>
    </location>
</feature>
<feature type="transmembrane region" description="Helical" evidence="2">
    <location>
        <begin position="117"/>
        <end position="135"/>
    </location>
</feature>
<feature type="transmembrane region" description="Helical" evidence="2">
    <location>
        <begin position="141"/>
        <end position="163"/>
    </location>
</feature>
<feature type="transmembrane region" description="Helical" evidence="2">
    <location>
        <begin position="217"/>
        <end position="238"/>
    </location>
</feature>
<accession>A0ABD5ZUD4</accession>
<name>A0ABD5ZUD4_9EURY</name>
<dbReference type="GeneID" id="96952532"/>
<dbReference type="RefSeq" id="WP_379702437.1">
    <property type="nucleotide sequence ID" value="NZ_JBHTAT010000001.1"/>
</dbReference>
<protein>
    <submittedName>
        <fullName evidence="3">TIGR00341 family protein</fullName>
    </submittedName>
</protein>
<dbReference type="Pfam" id="PF04087">
    <property type="entry name" value="DUF389"/>
    <property type="match status" value="1"/>
</dbReference>
<dbReference type="InterPro" id="IPR005240">
    <property type="entry name" value="DUF389"/>
</dbReference>
<feature type="transmembrane region" description="Helical" evidence="2">
    <location>
        <begin position="320"/>
        <end position="342"/>
    </location>
</feature>
<dbReference type="PANTHER" id="PTHR20992">
    <property type="entry name" value="AT15442P-RELATED"/>
    <property type="match status" value="1"/>
</dbReference>